<accession>A0A6C0IYY7</accession>
<proteinExistence type="predicted"/>
<organism evidence="1">
    <name type="scientific">viral metagenome</name>
    <dbReference type="NCBI Taxonomy" id="1070528"/>
    <lineage>
        <taxon>unclassified sequences</taxon>
        <taxon>metagenomes</taxon>
        <taxon>organismal metagenomes</taxon>
    </lineage>
</organism>
<sequence>MIINPKHHNIIDKIINYDSLKTLYKSSGYFKVRTNDKRLKDKGELKCYVSYLKSKNRYKFIDNYNNLNNSWKVITSRAAFGAYSGFGYKNISKTK</sequence>
<dbReference type="AlphaFoldDB" id="A0A6C0IYY7"/>
<protein>
    <submittedName>
        <fullName evidence="1">Uncharacterized protein</fullName>
    </submittedName>
</protein>
<name>A0A6C0IYY7_9ZZZZ</name>
<reference evidence="1" key="1">
    <citation type="journal article" date="2020" name="Nature">
        <title>Giant virus diversity and host interactions through global metagenomics.</title>
        <authorList>
            <person name="Schulz F."/>
            <person name="Roux S."/>
            <person name="Paez-Espino D."/>
            <person name="Jungbluth S."/>
            <person name="Walsh D.A."/>
            <person name="Denef V.J."/>
            <person name="McMahon K.D."/>
            <person name="Konstantinidis K.T."/>
            <person name="Eloe-Fadrosh E.A."/>
            <person name="Kyrpides N.C."/>
            <person name="Woyke T."/>
        </authorList>
    </citation>
    <scope>NUCLEOTIDE SEQUENCE</scope>
    <source>
        <strain evidence="1">GVMAG-M-3300025676-16</strain>
    </source>
</reference>
<evidence type="ECO:0000313" key="1">
    <source>
        <dbReference type="EMBL" id="QHT98558.1"/>
    </source>
</evidence>
<dbReference type="EMBL" id="MN740294">
    <property type="protein sequence ID" value="QHT98558.1"/>
    <property type="molecule type" value="Genomic_DNA"/>
</dbReference>